<evidence type="ECO:0000313" key="1">
    <source>
        <dbReference type="EMBL" id="SHG93172.1"/>
    </source>
</evidence>
<sequence length="35" mass="4221">MGCMFRLALVENKYYQNEIARFHWSVKKINISNES</sequence>
<dbReference type="AlphaFoldDB" id="A0A1M5NUH4"/>
<reference evidence="2" key="1">
    <citation type="submission" date="2016-11" db="EMBL/GenBank/DDBJ databases">
        <authorList>
            <person name="Varghese N."/>
            <person name="Submissions S."/>
        </authorList>
    </citation>
    <scope>NUCLEOTIDE SEQUENCE [LARGE SCALE GENOMIC DNA]</scope>
    <source>
        <strain evidence="2">DSM 19055</strain>
    </source>
</reference>
<dbReference type="STRING" id="421058.SAMN05421866_1569"/>
<keyword evidence="2" id="KW-1185">Reference proteome</keyword>
<dbReference type="Proteomes" id="UP000184047">
    <property type="component" value="Unassembled WGS sequence"/>
</dbReference>
<dbReference type="EMBL" id="FQWT01000002">
    <property type="protein sequence ID" value="SHG93172.1"/>
    <property type="molecule type" value="Genomic_DNA"/>
</dbReference>
<protein>
    <submittedName>
        <fullName evidence="1">Uncharacterized protein</fullName>
    </submittedName>
</protein>
<gene>
    <name evidence="1" type="ORF">SAMN05421866_1569</name>
</gene>
<evidence type="ECO:0000313" key="2">
    <source>
        <dbReference type="Proteomes" id="UP000184047"/>
    </source>
</evidence>
<accession>A0A1M5NUH4</accession>
<name>A0A1M5NUH4_9FLAO</name>
<organism evidence="1 2">
    <name type="scientific">Chryseobacterium oranimense</name>
    <dbReference type="NCBI Taxonomy" id="421058"/>
    <lineage>
        <taxon>Bacteria</taxon>
        <taxon>Pseudomonadati</taxon>
        <taxon>Bacteroidota</taxon>
        <taxon>Flavobacteriia</taxon>
        <taxon>Flavobacteriales</taxon>
        <taxon>Weeksellaceae</taxon>
        <taxon>Chryseobacterium group</taxon>
        <taxon>Chryseobacterium</taxon>
    </lineage>
</organism>
<proteinExistence type="predicted"/>